<proteinExistence type="predicted"/>
<dbReference type="Pfam" id="PF00857">
    <property type="entry name" value="Isochorismatase"/>
    <property type="match status" value="1"/>
</dbReference>
<accession>A0A7V4WKZ7</accession>
<reference evidence="3" key="1">
    <citation type="journal article" date="2020" name="mSystems">
        <title>Genome- and Community-Level Interaction Insights into Carbon Utilization and Element Cycling Functions of Hydrothermarchaeota in Hydrothermal Sediment.</title>
        <authorList>
            <person name="Zhou Z."/>
            <person name="Liu Y."/>
            <person name="Xu W."/>
            <person name="Pan J."/>
            <person name="Luo Z.H."/>
            <person name="Li M."/>
        </authorList>
    </citation>
    <scope>NUCLEOTIDE SEQUENCE [LARGE SCALE GENOMIC DNA]</scope>
    <source>
        <strain evidence="3">SpSt-82</strain>
    </source>
</reference>
<feature type="domain" description="Isochorismatase-like" evidence="2">
    <location>
        <begin position="11"/>
        <end position="213"/>
    </location>
</feature>
<sequence>MAKVQIPASKTAVVLIEPQNDFLKPGGSMYQFIAEQLEKRKVIPNLVDFIGKARGKVKKVIYVPFEPFEPGFPELDPHGPAMMGLRGLEIDMPTGWVLDGQQVKGAWVKGTPGPEIIDELKPQKGDIIIRGKKTLDAFWSTALDYILRANMIEWVALCGFHTNWCVESTARSAYDKGYRVVVVADCTATDTQEEQDYAEKYIFPKIGLVMSHNEFLESLV</sequence>
<dbReference type="EMBL" id="DTIY01000032">
    <property type="protein sequence ID" value="HGY39184.1"/>
    <property type="molecule type" value="Genomic_DNA"/>
</dbReference>
<dbReference type="AlphaFoldDB" id="A0A7V4WKZ7"/>
<keyword evidence="1 3" id="KW-0378">Hydrolase</keyword>
<evidence type="ECO:0000256" key="1">
    <source>
        <dbReference type="ARBA" id="ARBA00022801"/>
    </source>
</evidence>
<dbReference type="PANTHER" id="PTHR43540:SF16">
    <property type="entry name" value="ISOCHORISMATASE-LIKE DOMAIN-CONTAINING PROTEIN"/>
    <property type="match status" value="1"/>
</dbReference>
<dbReference type="InterPro" id="IPR000868">
    <property type="entry name" value="Isochorismatase-like_dom"/>
</dbReference>
<dbReference type="InterPro" id="IPR036380">
    <property type="entry name" value="Isochorismatase-like_sf"/>
</dbReference>
<protein>
    <submittedName>
        <fullName evidence="3">Cysteine hydrolase</fullName>
    </submittedName>
</protein>
<dbReference type="CDD" id="cd00431">
    <property type="entry name" value="cysteine_hydrolases"/>
    <property type="match status" value="1"/>
</dbReference>
<name>A0A7V4WKZ7_9BACT</name>
<dbReference type="Gene3D" id="3.40.50.850">
    <property type="entry name" value="Isochorismatase-like"/>
    <property type="match status" value="1"/>
</dbReference>
<comment type="caution">
    <text evidence="3">The sequence shown here is derived from an EMBL/GenBank/DDBJ whole genome shotgun (WGS) entry which is preliminary data.</text>
</comment>
<dbReference type="PANTHER" id="PTHR43540">
    <property type="entry name" value="PEROXYUREIDOACRYLATE/UREIDOACRYLATE AMIDOHYDROLASE-RELATED"/>
    <property type="match status" value="1"/>
</dbReference>
<dbReference type="GO" id="GO:0016787">
    <property type="term" value="F:hydrolase activity"/>
    <property type="evidence" value="ECO:0007669"/>
    <property type="project" value="UniProtKB-KW"/>
</dbReference>
<evidence type="ECO:0000313" key="3">
    <source>
        <dbReference type="EMBL" id="HGY39184.1"/>
    </source>
</evidence>
<dbReference type="SUPFAM" id="SSF52499">
    <property type="entry name" value="Isochorismatase-like hydrolases"/>
    <property type="match status" value="1"/>
</dbReference>
<evidence type="ECO:0000259" key="2">
    <source>
        <dbReference type="Pfam" id="PF00857"/>
    </source>
</evidence>
<organism evidence="3">
    <name type="scientific">Candidatus Caldatribacterium saccharofermentans</name>
    <dbReference type="NCBI Taxonomy" id="1454753"/>
    <lineage>
        <taxon>Bacteria</taxon>
        <taxon>Pseudomonadati</taxon>
        <taxon>Atribacterota</taxon>
        <taxon>Atribacteria</taxon>
        <taxon>Atribacterales</taxon>
        <taxon>Candidatus Caldatribacteriaceae</taxon>
        <taxon>Candidatus Caldatribacterium</taxon>
    </lineage>
</organism>
<gene>
    <name evidence="3" type="ORF">ENW11_05190</name>
</gene>
<dbReference type="InterPro" id="IPR050272">
    <property type="entry name" value="Isochorismatase-like_hydrls"/>
</dbReference>